<feature type="region of interest" description="Disordered" evidence="1">
    <location>
        <begin position="32"/>
        <end position="59"/>
    </location>
</feature>
<evidence type="ECO:0000256" key="1">
    <source>
        <dbReference type="SAM" id="MobiDB-lite"/>
    </source>
</evidence>
<name>A0A4R3QF29_9HYPH</name>
<sequence>MESFTRCAPAENSLNPLIGEFVTVLDGPVAFSSEEPGHTPQAPRPKVKECGAESAGTNR</sequence>
<protein>
    <submittedName>
        <fullName evidence="2">Uncharacterized protein</fullName>
    </submittedName>
</protein>
<reference evidence="2 3" key="1">
    <citation type="submission" date="2019-03" db="EMBL/GenBank/DDBJ databases">
        <title>Genomic Encyclopedia of Type Strains, Phase IV (KMG-V): Genome sequencing to study the core and pangenomes of soil and plant-associated prokaryotes.</title>
        <authorList>
            <person name="Whitman W."/>
        </authorList>
    </citation>
    <scope>NUCLEOTIDE SEQUENCE [LARGE SCALE GENOMIC DNA]</scope>
    <source>
        <strain evidence="2 3">Gr42</strain>
    </source>
</reference>
<evidence type="ECO:0000313" key="3">
    <source>
        <dbReference type="Proteomes" id="UP000295547"/>
    </source>
</evidence>
<dbReference type="AlphaFoldDB" id="A0A4R3QF29"/>
<dbReference type="EMBL" id="SMBJ01000013">
    <property type="protein sequence ID" value="TCU19619.1"/>
    <property type="molecule type" value="Genomic_DNA"/>
</dbReference>
<evidence type="ECO:0000313" key="2">
    <source>
        <dbReference type="EMBL" id="TCU19619.1"/>
    </source>
</evidence>
<keyword evidence="3" id="KW-1185">Reference proteome</keyword>
<accession>A0A4R3QF29</accession>
<gene>
    <name evidence="2" type="ORF">EV130_11341</name>
</gene>
<proteinExistence type="predicted"/>
<comment type="caution">
    <text evidence="2">The sequence shown here is derived from an EMBL/GenBank/DDBJ whole genome shotgun (WGS) entry which is preliminary data.</text>
</comment>
<organism evidence="2 3">
    <name type="scientific">Rhizobium azibense</name>
    <dbReference type="NCBI Taxonomy" id="1136135"/>
    <lineage>
        <taxon>Bacteria</taxon>
        <taxon>Pseudomonadati</taxon>
        <taxon>Pseudomonadota</taxon>
        <taxon>Alphaproteobacteria</taxon>
        <taxon>Hyphomicrobiales</taxon>
        <taxon>Rhizobiaceae</taxon>
        <taxon>Rhizobium/Agrobacterium group</taxon>
        <taxon>Rhizobium</taxon>
    </lineage>
</organism>
<dbReference type="Proteomes" id="UP000295547">
    <property type="component" value="Unassembled WGS sequence"/>
</dbReference>